<name>A0AC34FXP6_9BILA</name>
<proteinExistence type="predicted"/>
<evidence type="ECO:0000313" key="1">
    <source>
        <dbReference type="Proteomes" id="UP000887579"/>
    </source>
</evidence>
<dbReference type="Proteomes" id="UP000887579">
    <property type="component" value="Unplaced"/>
</dbReference>
<reference evidence="2" key="1">
    <citation type="submission" date="2022-11" db="UniProtKB">
        <authorList>
            <consortium name="WormBaseParasite"/>
        </authorList>
    </citation>
    <scope>IDENTIFICATION</scope>
</reference>
<sequence length="159" mass="18076">MAAGWTGNSQYPELTHNENNSSFCYGVKADRKFRLPWIQGKRDADMEHEVITWIETITRKFAPKENAIGEWLKDGTILCQILDTVYPGSLKTKINTKKSQFSAAENITNFLESSKNAGIDESNLFELSDLLDEKDIGKVIKTLAYLKENVKIMIPIQFI</sequence>
<evidence type="ECO:0000313" key="2">
    <source>
        <dbReference type="WBParaSite" id="ES5_v2.g22116.t1"/>
    </source>
</evidence>
<dbReference type="WBParaSite" id="ES5_v2.g22116.t1">
    <property type="protein sequence ID" value="ES5_v2.g22116.t1"/>
    <property type="gene ID" value="ES5_v2.g22116"/>
</dbReference>
<accession>A0AC34FXP6</accession>
<organism evidence="1 2">
    <name type="scientific">Panagrolaimus sp. ES5</name>
    <dbReference type="NCBI Taxonomy" id="591445"/>
    <lineage>
        <taxon>Eukaryota</taxon>
        <taxon>Metazoa</taxon>
        <taxon>Ecdysozoa</taxon>
        <taxon>Nematoda</taxon>
        <taxon>Chromadorea</taxon>
        <taxon>Rhabditida</taxon>
        <taxon>Tylenchina</taxon>
        <taxon>Panagrolaimomorpha</taxon>
        <taxon>Panagrolaimoidea</taxon>
        <taxon>Panagrolaimidae</taxon>
        <taxon>Panagrolaimus</taxon>
    </lineage>
</organism>
<protein>
    <submittedName>
        <fullName evidence="2">Calponin-homology (CH) domain-containing protein</fullName>
    </submittedName>
</protein>